<dbReference type="EMBL" id="RBIL01000001">
    <property type="protein sequence ID" value="RKQ92906.1"/>
    <property type="molecule type" value="Genomic_DNA"/>
</dbReference>
<keyword evidence="4 7" id="KW-0862">Zinc</keyword>
<evidence type="ECO:0000313" key="8">
    <source>
        <dbReference type="EMBL" id="RKQ92906.1"/>
    </source>
</evidence>
<evidence type="ECO:0000256" key="1">
    <source>
        <dbReference type="ARBA" id="ARBA00006217"/>
    </source>
</evidence>
<dbReference type="InterPro" id="IPR036874">
    <property type="entry name" value="Carbonic_anhydrase_sf"/>
</dbReference>
<accession>A0A660LF28</accession>
<feature type="binding site" evidence="7">
    <location>
        <position position="36"/>
    </location>
    <ligand>
        <name>Zn(2+)</name>
        <dbReference type="ChEBI" id="CHEBI:29105"/>
    </ligand>
</feature>
<dbReference type="PANTHER" id="PTHR43175:SF3">
    <property type="entry name" value="CARBON DISULFIDE HYDROLASE"/>
    <property type="match status" value="1"/>
</dbReference>
<dbReference type="RefSeq" id="WP_121250678.1">
    <property type="nucleotide sequence ID" value="NZ_RBIL01000001.1"/>
</dbReference>
<feature type="binding site" evidence="7">
    <location>
        <position position="89"/>
    </location>
    <ligand>
        <name>Zn(2+)</name>
        <dbReference type="ChEBI" id="CHEBI:29105"/>
    </ligand>
</feature>
<evidence type="ECO:0000256" key="2">
    <source>
        <dbReference type="ARBA" id="ARBA00012925"/>
    </source>
</evidence>
<protein>
    <recommendedName>
        <fullName evidence="2">carbonic anhydrase</fullName>
        <ecNumber evidence="2">4.2.1.1</ecNumber>
    </recommendedName>
</protein>
<keyword evidence="3 7" id="KW-0479">Metal-binding</keyword>
<keyword evidence="9" id="KW-1185">Reference proteome</keyword>
<comment type="caution">
    <text evidence="8">The sequence shown here is derived from an EMBL/GenBank/DDBJ whole genome shotgun (WGS) entry which is preliminary data.</text>
</comment>
<dbReference type="SUPFAM" id="SSF53056">
    <property type="entry name" value="beta-carbonic anhydrase, cab"/>
    <property type="match status" value="1"/>
</dbReference>
<comment type="function">
    <text evidence="5">Catalyzes the reversible hydration of carbon dioxide to form bicarbonate.</text>
</comment>
<dbReference type="InterPro" id="IPR001765">
    <property type="entry name" value="Carbonic_anhydrase"/>
</dbReference>
<dbReference type="Proteomes" id="UP000278962">
    <property type="component" value="Unassembled WGS sequence"/>
</dbReference>
<feature type="binding site" evidence="7">
    <location>
        <position position="92"/>
    </location>
    <ligand>
        <name>Zn(2+)</name>
        <dbReference type="ChEBI" id="CHEBI:29105"/>
    </ligand>
</feature>
<sequence>MGATDEFLINNQAYAIRFDSGHLPTPPRKQVAVVTCMDSRMDIFAMLGLNNGEAHIIRNAGGVVTDDVIRSLSISQRKLGTREIIVINHTQCGMLTFTDDEFRENLRSETGMKPPWSPESFSDLDAEVRNSLNRIRNSAFIQHKNARGFVYDVDTGRLREVF</sequence>
<dbReference type="GO" id="GO:0008270">
    <property type="term" value="F:zinc ion binding"/>
    <property type="evidence" value="ECO:0007669"/>
    <property type="project" value="InterPro"/>
</dbReference>
<evidence type="ECO:0000256" key="7">
    <source>
        <dbReference type="PIRSR" id="PIRSR601765-1"/>
    </source>
</evidence>
<name>A0A660LF28_9ACTN</name>
<dbReference type="OrthoDB" id="8968066at2"/>
<evidence type="ECO:0000256" key="3">
    <source>
        <dbReference type="ARBA" id="ARBA00022723"/>
    </source>
</evidence>
<evidence type="ECO:0000256" key="4">
    <source>
        <dbReference type="ARBA" id="ARBA00022833"/>
    </source>
</evidence>
<dbReference type="CDD" id="cd03379">
    <property type="entry name" value="beta_CA_cladeD"/>
    <property type="match status" value="1"/>
</dbReference>
<comment type="similarity">
    <text evidence="1">Belongs to the beta-class carbonic anhydrase family.</text>
</comment>
<dbReference type="EC" id="4.2.1.1" evidence="2"/>
<dbReference type="AlphaFoldDB" id="A0A660LF28"/>
<gene>
    <name evidence="8" type="ORF">C8N24_2762</name>
</gene>
<dbReference type="SMART" id="SM00947">
    <property type="entry name" value="Pro_CA"/>
    <property type="match status" value="1"/>
</dbReference>
<evidence type="ECO:0000313" key="9">
    <source>
        <dbReference type="Proteomes" id="UP000278962"/>
    </source>
</evidence>
<dbReference type="Pfam" id="PF00484">
    <property type="entry name" value="Pro_CA"/>
    <property type="match status" value="1"/>
</dbReference>
<organism evidence="8 9">
    <name type="scientific">Solirubrobacter pauli</name>
    <dbReference type="NCBI Taxonomy" id="166793"/>
    <lineage>
        <taxon>Bacteria</taxon>
        <taxon>Bacillati</taxon>
        <taxon>Actinomycetota</taxon>
        <taxon>Thermoleophilia</taxon>
        <taxon>Solirubrobacterales</taxon>
        <taxon>Solirubrobacteraceae</taxon>
        <taxon>Solirubrobacter</taxon>
    </lineage>
</organism>
<comment type="catalytic activity">
    <reaction evidence="6">
        <text>hydrogencarbonate + H(+) = CO2 + H2O</text>
        <dbReference type="Rhea" id="RHEA:10748"/>
        <dbReference type="ChEBI" id="CHEBI:15377"/>
        <dbReference type="ChEBI" id="CHEBI:15378"/>
        <dbReference type="ChEBI" id="CHEBI:16526"/>
        <dbReference type="ChEBI" id="CHEBI:17544"/>
        <dbReference type="EC" id="4.2.1.1"/>
    </reaction>
</comment>
<feature type="binding site" evidence="7">
    <location>
        <position position="38"/>
    </location>
    <ligand>
        <name>Zn(2+)</name>
        <dbReference type="ChEBI" id="CHEBI:29105"/>
    </ligand>
</feature>
<evidence type="ECO:0000256" key="6">
    <source>
        <dbReference type="ARBA" id="ARBA00048348"/>
    </source>
</evidence>
<evidence type="ECO:0000256" key="5">
    <source>
        <dbReference type="ARBA" id="ARBA00024993"/>
    </source>
</evidence>
<comment type="cofactor">
    <cofactor evidence="7">
        <name>Zn(2+)</name>
        <dbReference type="ChEBI" id="CHEBI:29105"/>
    </cofactor>
    <text evidence="7">Binds 1 zinc ion per subunit.</text>
</comment>
<dbReference type="GO" id="GO:0004089">
    <property type="term" value="F:carbonate dehydratase activity"/>
    <property type="evidence" value="ECO:0007669"/>
    <property type="project" value="UniProtKB-EC"/>
</dbReference>
<reference evidence="8 9" key="1">
    <citation type="submission" date="2018-10" db="EMBL/GenBank/DDBJ databases">
        <title>Genomic Encyclopedia of Archaeal and Bacterial Type Strains, Phase II (KMG-II): from individual species to whole genera.</title>
        <authorList>
            <person name="Goeker M."/>
        </authorList>
    </citation>
    <scope>NUCLEOTIDE SEQUENCE [LARGE SCALE GENOMIC DNA]</scope>
    <source>
        <strain evidence="8 9">DSM 14954</strain>
    </source>
</reference>
<dbReference type="Gene3D" id="3.40.1050.10">
    <property type="entry name" value="Carbonic anhydrase"/>
    <property type="match status" value="1"/>
</dbReference>
<proteinExistence type="inferred from homology"/>
<dbReference type="PANTHER" id="PTHR43175">
    <property type="entry name" value="CARBONIC ANHYDRASE"/>
    <property type="match status" value="1"/>
</dbReference>